<feature type="coiled-coil region" evidence="1">
    <location>
        <begin position="5"/>
        <end position="53"/>
    </location>
</feature>
<evidence type="ECO:0000313" key="3">
    <source>
        <dbReference type="Proteomes" id="UP000615446"/>
    </source>
</evidence>
<gene>
    <name evidence="2" type="ORF">RCL2_002932500</name>
</gene>
<dbReference type="OrthoDB" id="2446982at2759"/>
<reference evidence="2" key="1">
    <citation type="submission" date="2019-10" db="EMBL/GenBank/DDBJ databases">
        <title>Conservation and host-specific expression of non-tandemly repeated heterogenous ribosome RNA gene in arbuscular mycorrhizal fungi.</title>
        <authorList>
            <person name="Maeda T."/>
            <person name="Kobayashi Y."/>
            <person name="Nakagawa T."/>
            <person name="Ezawa T."/>
            <person name="Yamaguchi K."/>
            <person name="Bino T."/>
            <person name="Nishimoto Y."/>
            <person name="Shigenobu S."/>
            <person name="Kawaguchi M."/>
        </authorList>
    </citation>
    <scope>NUCLEOTIDE SEQUENCE</scope>
    <source>
        <strain evidence="2">HR1</strain>
    </source>
</reference>
<sequence>MESEFDLLREENTRLMAKITGLESEKAELEARNAELRERVAKLEEKQLENELMHSNTGGSLVYGKQDSLGFFSRKGNHIVTQVI</sequence>
<keyword evidence="1" id="KW-0175">Coiled coil</keyword>
<organism evidence="2 3">
    <name type="scientific">Rhizophagus clarus</name>
    <dbReference type="NCBI Taxonomy" id="94130"/>
    <lineage>
        <taxon>Eukaryota</taxon>
        <taxon>Fungi</taxon>
        <taxon>Fungi incertae sedis</taxon>
        <taxon>Mucoromycota</taxon>
        <taxon>Glomeromycotina</taxon>
        <taxon>Glomeromycetes</taxon>
        <taxon>Glomerales</taxon>
        <taxon>Glomeraceae</taxon>
        <taxon>Rhizophagus</taxon>
    </lineage>
</organism>
<protein>
    <submittedName>
        <fullName evidence="2">Uncharacterized protein</fullName>
    </submittedName>
</protein>
<comment type="caution">
    <text evidence="2">The sequence shown here is derived from an EMBL/GenBank/DDBJ whole genome shotgun (WGS) entry which is preliminary data.</text>
</comment>
<proteinExistence type="predicted"/>
<dbReference type="Proteomes" id="UP000615446">
    <property type="component" value="Unassembled WGS sequence"/>
</dbReference>
<name>A0A8H3MDZ1_9GLOM</name>
<evidence type="ECO:0000256" key="1">
    <source>
        <dbReference type="SAM" id="Coils"/>
    </source>
</evidence>
<dbReference type="AlphaFoldDB" id="A0A8H3MDZ1"/>
<dbReference type="EMBL" id="BLAL01000318">
    <property type="protein sequence ID" value="GET02971.1"/>
    <property type="molecule type" value="Genomic_DNA"/>
</dbReference>
<accession>A0A8H3MDZ1</accession>
<evidence type="ECO:0000313" key="2">
    <source>
        <dbReference type="EMBL" id="GET02971.1"/>
    </source>
</evidence>